<dbReference type="AlphaFoldDB" id="A0A6C0ALN6"/>
<proteinExistence type="predicted"/>
<dbReference type="Pfam" id="PF13537">
    <property type="entry name" value="GATase_7"/>
    <property type="match status" value="1"/>
</dbReference>
<dbReference type="InterPro" id="IPR001962">
    <property type="entry name" value="Asn_synthase"/>
</dbReference>
<evidence type="ECO:0000256" key="5">
    <source>
        <dbReference type="ARBA" id="ARBA00022840"/>
    </source>
</evidence>
<evidence type="ECO:0000256" key="1">
    <source>
        <dbReference type="ARBA" id="ARBA00012737"/>
    </source>
</evidence>
<dbReference type="GO" id="GO:0005524">
    <property type="term" value="F:ATP binding"/>
    <property type="evidence" value="ECO:0007669"/>
    <property type="project" value="UniProtKB-KW"/>
</dbReference>
<dbReference type="GO" id="GO:0006529">
    <property type="term" value="P:asparagine biosynthetic process"/>
    <property type="evidence" value="ECO:0007669"/>
    <property type="project" value="UniProtKB-KW"/>
</dbReference>
<dbReference type="PIRSF" id="PIRSF001589">
    <property type="entry name" value="Asn_synthetase_glu-h"/>
    <property type="match status" value="1"/>
</dbReference>
<keyword evidence="4" id="KW-0547">Nucleotide-binding</keyword>
<reference evidence="10" key="1">
    <citation type="journal article" date="2020" name="Nature">
        <title>Giant virus diversity and host interactions through global metagenomics.</title>
        <authorList>
            <person name="Schulz F."/>
            <person name="Roux S."/>
            <person name="Paez-Espino D."/>
            <person name="Jungbluth S."/>
            <person name="Walsh D.A."/>
            <person name="Denef V.J."/>
            <person name="McMahon K.D."/>
            <person name="Konstantinidis K.T."/>
            <person name="Eloe-Fadrosh E.A."/>
            <person name="Kyrpides N.C."/>
            <person name="Woyke T."/>
        </authorList>
    </citation>
    <scope>NUCLEOTIDE SEQUENCE</scope>
    <source>
        <strain evidence="10">GVMAG-S-1091796-13</strain>
    </source>
</reference>
<organism evidence="10">
    <name type="scientific">viral metagenome</name>
    <dbReference type="NCBI Taxonomy" id="1070528"/>
    <lineage>
        <taxon>unclassified sequences</taxon>
        <taxon>metagenomes</taxon>
        <taxon>organismal metagenomes</taxon>
    </lineage>
</organism>
<dbReference type="SUPFAM" id="SSF56235">
    <property type="entry name" value="N-terminal nucleophile aminohydrolases (Ntn hydrolases)"/>
    <property type="match status" value="1"/>
</dbReference>
<feature type="domain" description="Glutamine amidotransferase type-2" evidence="9">
    <location>
        <begin position="2"/>
        <end position="229"/>
    </location>
</feature>
<evidence type="ECO:0000256" key="3">
    <source>
        <dbReference type="ARBA" id="ARBA00022605"/>
    </source>
</evidence>
<evidence type="ECO:0000256" key="7">
    <source>
        <dbReference type="ARBA" id="ARBA00029440"/>
    </source>
</evidence>
<keyword evidence="6" id="KW-0061">Asparagine biosynthesis</keyword>
<dbReference type="PANTHER" id="PTHR11772:SF2">
    <property type="entry name" value="ASPARAGINE SYNTHETASE [GLUTAMINE-HYDROLYZING]"/>
    <property type="match status" value="1"/>
</dbReference>
<dbReference type="Gene3D" id="3.60.20.10">
    <property type="entry name" value="Glutamine Phosphoribosylpyrophosphate, subunit 1, domain 1"/>
    <property type="match status" value="1"/>
</dbReference>
<keyword evidence="5" id="KW-0067">ATP-binding</keyword>
<evidence type="ECO:0000256" key="2">
    <source>
        <dbReference type="ARBA" id="ARBA00022598"/>
    </source>
</evidence>
<dbReference type="InterPro" id="IPR017932">
    <property type="entry name" value="GATase_2_dom"/>
</dbReference>
<evidence type="ECO:0000256" key="4">
    <source>
        <dbReference type="ARBA" id="ARBA00022741"/>
    </source>
</evidence>
<dbReference type="InterPro" id="IPR006426">
    <property type="entry name" value="Asn_synth_AEB"/>
</dbReference>
<dbReference type="SUPFAM" id="SSF52402">
    <property type="entry name" value="Adenine nucleotide alpha hydrolases-like"/>
    <property type="match status" value="1"/>
</dbReference>
<dbReference type="EC" id="6.3.5.4" evidence="1"/>
<keyword evidence="2" id="KW-0436">Ligase</keyword>
<dbReference type="GO" id="GO:0004066">
    <property type="term" value="F:asparagine synthase (glutamine-hydrolyzing) activity"/>
    <property type="evidence" value="ECO:0007669"/>
    <property type="project" value="UniProtKB-EC"/>
</dbReference>
<dbReference type="InterPro" id="IPR014729">
    <property type="entry name" value="Rossmann-like_a/b/a_fold"/>
</dbReference>
<comment type="catalytic activity">
    <reaction evidence="8">
        <text>L-aspartate + L-glutamine + ATP + H2O = L-asparagine + L-glutamate + AMP + diphosphate + H(+)</text>
        <dbReference type="Rhea" id="RHEA:12228"/>
        <dbReference type="ChEBI" id="CHEBI:15377"/>
        <dbReference type="ChEBI" id="CHEBI:15378"/>
        <dbReference type="ChEBI" id="CHEBI:29985"/>
        <dbReference type="ChEBI" id="CHEBI:29991"/>
        <dbReference type="ChEBI" id="CHEBI:30616"/>
        <dbReference type="ChEBI" id="CHEBI:33019"/>
        <dbReference type="ChEBI" id="CHEBI:58048"/>
        <dbReference type="ChEBI" id="CHEBI:58359"/>
        <dbReference type="ChEBI" id="CHEBI:456215"/>
        <dbReference type="EC" id="6.3.5.4"/>
    </reaction>
</comment>
<evidence type="ECO:0000259" key="9">
    <source>
        <dbReference type="PROSITE" id="PS51278"/>
    </source>
</evidence>
<comment type="pathway">
    <text evidence="7">Amino-acid biosynthesis.</text>
</comment>
<dbReference type="Gene3D" id="3.40.50.620">
    <property type="entry name" value="HUPs"/>
    <property type="match status" value="1"/>
</dbReference>
<keyword evidence="3" id="KW-0028">Amino-acid biosynthesis</keyword>
<dbReference type="CDD" id="cd01991">
    <property type="entry name" value="Asn_synthase_B_C"/>
    <property type="match status" value="1"/>
</dbReference>
<name>A0A6C0ALN6_9ZZZZ</name>
<sequence length="621" mass="72378">MCGIFALIEETNINPENESDVWNNYKDVIDNVLKKLNHRGPDSTGNKLIIDSNKTVLMLHTRLKITGNDSVQPIVNRDNTVYLVINGEIFNWKNLEQELNYKCTQSDCEIIIPLYEKYKNNIPLLLSKLKGQFSFFLYDLRNKHVLIARDPIGVTPLYVGYHPTLQRFVVSSELKCLTMEDKTVCEEINNQKDFDVPCCNKNIHNIERSSFVDNIKLFYPRKYIYTSINDKSINNLMEYSKEYMDFYNNYNVLADLSYNLDTDILNVRNEITAVIRDKLTNSVKSQLQDLINSDSPEFGVLLSGGLDSSLITSLVVSLAKSMGYNKKIKTFSIGVNESVPDLIAAREVSKFLDTDHHEFYFTIEEGLKAIPSVIWFAESYDCTTIRASTPMYLLTKSIKQKFPDIKVLFSGELSDELLCYLYGANAPSELDFQIETINLVSNVHLFDCLRSNKMCMANSIEVRVPFTDIDFVNYILKLHPKWKIFGKENEIDKILDRKKMEKHILRDAFIGYLPDNILYRKKEQFSDGVSGFNKEKDNWIDAITVFCDKKYNLYDYERFRNKYTYNKPDTKEKLYYRNIFCQFFNSTSYKNTSEFTVKMWEPKWSNTTDPSGRSQTFWEKN</sequence>
<dbReference type="PANTHER" id="PTHR11772">
    <property type="entry name" value="ASPARAGINE SYNTHETASE"/>
    <property type="match status" value="1"/>
</dbReference>
<dbReference type="GO" id="GO:0005829">
    <property type="term" value="C:cytosol"/>
    <property type="evidence" value="ECO:0007669"/>
    <property type="project" value="TreeGrafter"/>
</dbReference>
<evidence type="ECO:0000256" key="6">
    <source>
        <dbReference type="ARBA" id="ARBA00022888"/>
    </source>
</evidence>
<dbReference type="EMBL" id="MN740716">
    <property type="protein sequence ID" value="QHS80709.1"/>
    <property type="molecule type" value="Genomic_DNA"/>
</dbReference>
<protein>
    <recommendedName>
        <fullName evidence="1">asparagine synthase (glutamine-hydrolyzing)</fullName>
        <ecNumber evidence="1">6.3.5.4</ecNumber>
    </recommendedName>
</protein>
<dbReference type="Pfam" id="PF00733">
    <property type="entry name" value="Asn_synthase"/>
    <property type="match status" value="2"/>
</dbReference>
<accession>A0A6C0ALN6</accession>
<dbReference type="InterPro" id="IPR029055">
    <property type="entry name" value="Ntn_hydrolases_N"/>
</dbReference>
<dbReference type="InterPro" id="IPR050795">
    <property type="entry name" value="Asn_Synthetase"/>
</dbReference>
<evidence type="ECO:0000313" key="10">
    <source>
        <dbReference type="EMBL" id="QHS80709.1"/>
    </source>
</evidence>
<dbReference type="PROSITE" id="PS51278">
    <property type="entry name" value="GATASE_TYPE_2"/>
    <property type="match status" value="1"/>
</dbReference>
<evidence type="ECO:0000256" key="8">
    <source>
        <dbReference type="ARBA" id="ARBA00048741"/>
    </source>
</evidence>